<dbReference type="AlphaFoldDB" id="A0AAD3DWR2"/>
<reference evidence="2 3" key="1">
    <citation type="journal article" date="2021" name="Sci. Rep.">
        <title>Genome sequencing of the multicellular alga Astrephomene provides insights into convergent evolution of germ-soma differentiation.</title>
        <authorList>
            <person name="Yamashita S."/>
            <person name="Yamamoto K."/>
            <person name="Matsuzaki R."/>
            <person name="Suzuki S."/>
            <person name="Yamaguchi H."/>
            <person name="Hirooka S."/>
            <person name="Minakuchi Y."/>
            <person name="Miyagishima S."/>
            <person name="Kawachi M."/>
            <person name="Toyoda A."/>
            <person name="Nozaki H."/>
        </authorList>
    </citation>
    <scope>NUCLEOTIDE SEQUENCE [LARGE SCALE GENOMIC DNA]</scope>
    <source>
        <strain evidence="2 3">NIES-4017</strain>
    </source>
</reference>
<name>A0AAD3DWR2_9CHLO</name>
<feature type="compositionally biased region" description="Low complexity" evidence="1">
    <location>
        <begin position="285"/>
        <end position="296"/>
    </location>
</feature>
<accession>A0AAD3DWR2</accession>
<feature type="compositionally biased region" description="Low complexity" evidence="1">
    <location>
        <begin position="598"/>
        <end position="641"/>
    </location>
</feature>
<protein>
    <submittedName>
        <fullName evidence="2">Uncharacterized protein</fullName>
    </submittedName>
</protein>
<organism evidence="2 3">
    <name type="scientific">Astrephomene gubernaculifera</name>
    <dbReference type="NCBI Taxonomy" id="47775"/>
    <lineage>
        <taxon>Eukaryota</taxon>
        <taxon>Viridiplantae</taxon>
        <taxon>Chlorophyta</taxon>
        <taxon>core chlorophytes</taxon>
        <taxon>Chlorophyceae</taxon>
        <taxon>CS clade</taxon>
        <taxon>Chlamydomonadales</taxon>
        <taxon>Astrephomenaceae</taxon>
        <taxon>Astrephomene</taxon>
    </lineage>
</organism>
<evidence type="ECO:0000313" key="3">
    <source>
        <dbReference type="Proteomes" id="UP001054857"/>
    </source>
</evidence>
<feature type="region of interest" description="Disordered" evidence="1">
    <location>
        <begin position="589"/>
        <end position="643"/>
    </location>
</feature>
<dbReference type="Pfam" id="PF09366">
    <property type="entry name" value="DUF1997"/>
    <property type="match status" value="1"/>
</dbReference>
<proteinExistence type="predicted"/>
<evidence type="ECO:0000256" key="1">
    <source>
        <dbReference type="SAM" id="MobiDB-lite"/>
    </source>
</evidence>
<dbReference type="InterPro" id="IPR018971">
    <property type="entry name" value="DUF1997"/>
</dbReference>
<keyword evidence="3" id="KW-1185">Reference proteome</keyword>
<feature type="region of interest" description="Disordered" evidence="1">
    <location>
        <begin position="222"/>
        <end position="297"/>
    </location>
</feature>
<dbReference type="PANTHER" id="PTHR34131:SF3">
    <property type="entry name" value="(RAP ANNOTATION RELEASE2) GALACTOSE-BINDING LIKE DOMAIN CONTAINING PROTEIN"/>
    <property type="match status" value="1"/>
</dbReference>
<sequence length="748" mass="75775">MVPVASNRFSSQRVALLSCGSRRKTVVALGRHRDFATESIEHAVQALNKYLVDHQQKRERQRRSRHDEATSNGAAEVDALPVGRPITFKASAKAEKLVKEPPGAGPTMRGLSAYLALPLDQYSLLDPGWISRSPAAPDEFVLRVPLFELVGLDMQPQLSVKVSLDPRTSQVHFLADKFKVGDPRFDEDFKLHMRASLRNKPVPTLRPLRSIRRMWSKASGREEAAASAAATTAAAANGGSNPGEQQATPGTVVVVPPSSLSPTVPSSSASGPPSPSQRSNELQYSSPNGSGTTSGNLVQRNAEVVIAEVVDGTDGAVMARFGDGNGAEVEGAQRLAGTASLTSSSSDTASFGANTAQTGFSSSNADANGFSCSSRKNNSGNGNEDGNHGRFVVDSNGYYGSYGSSSSSGGGIGPRGTVAIRSGLPNGREGSLAADRAAVAASAAHGSVPTASASPRVAVEQLPFIEESVLYVPASQWGRSECGDSAGTTSATAGSSGASHVVAAAAASRNSGGGLPSSSASAAATVTAPSASCSSSASGSFSYEPQCNNNGADVTTFSDPPGMHASFAAHSPTSTSSAYYNGQPQQQLGEANAQMDVSSSNTSSGASNTSSSSSSNNSSSSNGVGSSTTTSITSSSNSSNSDEGATALLVGSVDLSVTVTVPSALTAVPRPLLGMTGSLIVRYAISSLLPSFLDLLVADYGRWSSGQTVAARAAPAGDLAAAAAANAAANGGTVQGKAQQAAAGKDAR</sequence>
<dbReference type="PANTHER" id="PTHR34131">
    <property type="entry name" value="(RAP ANNOTATION RELEASE2) GALACTOSE-BINDING LIKE DOMAIN CONTAINING PROTEIN"/>
    <property type="match status" value="1"/>
</dbReference>
<feature type="region of interest" description="Disordered" evidence="1">
    <location>
        <begin position="563"/>
        <end position="582"/>
    </location>
</feature>
<feature type="compositionally biased region" description="Low complexity" evidence="1">
    <location>
        <begin position="225"/>
        <end position="239"/>
    </location>
</feature>
<feature type="compositionally biased region" description="Low complexity" evidence="1">
    <location>
        <begin position="247"/>
        <end position="271"/>
    </location>
</feature>
<gene>
    <name evidence="2" type="ORF">Agub_g9789</name>
</gene>
<comment type="caution">
    <text evidence="2">The sequence shown here is derived from an EMBL/GenBank/DDBJ whole genome shotgun (WGS) entry which is preliminary data.</text>
</comment>
<evidence type="ECO:0000313" key="2">
    <source>
        <dbReference type="EMBL" id="GFR48102.1"/>
    </source>
</evidence>
<feature type="region of interest" description="Disordered" evidence="1">
    <location>
        <begin position="55"/>
        <end position="76"/>
    </location>
</feature>
<dbReference type="Proteomes" id="UP001054857">
    <property type="component" value="Unassembled WGS sequence"/>
</dbReference>
<dbReference type="EMBL" id="BMAR01000021">
    <property type="protein sequence ID" value="GFR48102.1"/>
    <property type="molecule type" value="Genomic_DNA"/>
</dbReference>
<feature type="compositionally biased region" description="Polar residues" evidence="1">
    <location>
        <begin position="571"/>
        <end position="582"/>
    </location>
</feature>